<dbReference type="OMA" id="HEAPEQD"/>
<dbReference type="SUPFAM" id="SSF54001">
    <property type="entry name" value="Cysteine proteinases"/>
    <property type="match status" value="1"/>
</dbReference>
<evidence type="ECO:0000256" key="1">
    <source>
        <dbReference type="ARBA" id="ARBA00005234"/>
    </source>
</evidence>
<dbReference type="Gene3D" id="3.40.395.10">
    <property type="entry name" value="Adenoviral Proteinase, Chain A"/>
    <property type="match status" value="1"/>
</dbReference>
<dbReference type="EMBL" id="LXFE01000418">
    <property type="protein sequence ID" value="OLL25386.1"/>
    <property type="molecule type" value="Genomic_DNA"/>
</dbReference>
<reference evidence="7 8" key="1">
    <citation type="submission" date="2016-04" db="EMBL/GenBank/DDBJ databases">
        <title>Evolutionary innovation and constraint leading to complex multicellularity in the Ascomycota.</title>
        <authorList>
            <person name="Cisse O."/>
            <person name="Nguyen A."/>
            <person name="Hewitt D.A."/>
            <person name="Jedd G."/>
            <person name="Stajich J.E."/>
        </authorList>
    </citation>
    <scope>NUCLEOTIDE SEQUENCE [LARGE SCALE GENOMIC DNA]</scope>
    <source>
        <strain evidence="7 8">DAH-3</strain>
    </source>
</reference>
<sequence>MGSPTETIMKSARFLSRKRAHRDVFRSGDLAVHSCAMAQGRLMEAGSQQLSWYSRLHLWHIYRAARGFTAGLFGKFENWYRFFVAQIREQNPPPSKRRRTSTSNHDQILRGAIHRPEEQKNNEPLERASKQGLSSVDIQHVAVPAANHVITPTTTIDTKCYLPKPKPRPKKSLSQILLERRQSQHRIFSTPPPRDPTRERNDSHHPSSTSKNSSHEESLNANGFAYINNRPSILIDNSKIPRHLETNGDGDLTAPSQPSVSVPNAATQSNPEKVVSTHTSSSNLGLESPRKSKAQVGANNSKTFEELQEYIEFLHSIRSKDGIPQTLDYAKEERDKIIIRKSSKIPTLPSSDLEIVKKALVQTSSKTPLVSKFSIDIHSRDIITLASPNWLNDEVVNFYASLITDRSKSSSDMPKVHMFNTFFYPTLRRSGYKGIKKWTKRAKVDFMDMDFIIVPVHLSVHWCLSVINFRDKRFEYWDSLGGGGNEVFESLRDYVKEESAGEIDLSQWTDYYPKNNPKQNNGYDCGVFTCKTAECISRGALMNFDQSDMMNIRNWMVKEILDGRLQQASA</sequence>
<feature type="region of interest" description="Disordered" evidence="5">
    <location>
        <begin position="241"/>
        <end position="297"/>
    </location>
</feature>
<evidence type="ECO:0000256" key="5">
    <source>
        <dbReference type="SAM" id="MobiDB-lite"/>
    </source>
</evidence>
<dbReference type="AlphaFoldDB" id="A0A1U7LRT9"/>
<dbReference type="PANTHER" id="PTHR12606">
    <property type="entry name" value="SENTRIN/SUMO-SPECIFIC PROTEASE"/>
    <property type="match status" value="1"/>
</dbReference>
<name>A0A1U7LRT9_NEOID</name>
<organism evidence="7 8">
    <name type="scientific">Neolecta irregularis (strain DAH-3)</name>
    <dbReference type="NCBI Taxonomy" id="1198029"/>
    <lineage>
        <taxon>Eukaryota</taxon>
        <taxon>Fungi</taxon>
        <taxon>Dikarya</taxon>
        <taxon>Ascomycota</taxon>
        <taxon>Taphrinomycotina</taxon>
        <taxon>Neolectales</taxon>
        <taxon>Neolectaceae</taxon>
        <taxon>Neolecta</taxon>
    </lineage>
</organism>
<dbReference type="GO" id="GO:0006508">
    <property type="term" value="P:proteolysis"/>
    <property type="evidence" value="ECO:0007669"/>
    <property type="project" value="UniProtKB-KW"/>
</dbReference>
<feature type="region of interest" description="Disordered" evidence="5">
    <location>
        <begin position="91"/>
        <end position="133"/>
    </location>
</feature>
<accession>A0A1U7LRT9</accession>
<proteinExistence type="inferred from homology"/>
<dbReference type="OrthoDB" id="1939479at2759"/>
<protein>
    <submittedName>
        <fullName evidence="7">Ubiquitin-like-specific protease 1</fullName>
    </submittedName>
</protein>
<keyword evidence="4" id="KW-0788">Thiol protease</keyword>
<keyword evidence="2 7" id="KW-0645">Protease</keyword>
<dbReference type="GO" id="GO:0060255">
    <property type="term" value="P:regulation of macromolecule metabolic process"/>
    <property type="evidence" value="ECO:0007669"/>
    <property type="project" value="UniProtKB-ARBA"/>
</dbReference>
<keyword evidence="8" id="KW-1185">Reference proteome</keyword>
<dbReference type="Proteomes" id="UP000186594">
    <property type="component" value="Unassembled WGS sequence"/>
</dbReference>
<dbReference type="Pfam" id="PF02902">
    <property type="entry name" value="Peptidase_C48"/>
    <property type="match status" value="1"/>
</dbReference>
<dbReference type="GO" id="GO:0080090">
    <property type="term" value="P:regulation of primary metabolic process"/>
    <property type="evidence" value="ECO:0007669"/>
    <property type="project" value="UniProtKB-ARBA"/>
</dbReference>
<dbReference type="GO" id="GO:0005634">
    <property type="term" value="C:nucleus"/>
    <property type="evidence" value="ECO:0007669"/>
    <property type="project" value="TreeGrafter"/>
</dbReference>
<feature type="compositionally biased region" description="Basic and acidic residues" evidence="5">
    <location>
        <begin position="195"/>
        <end position="205"/>
    </location>
</feature>
<feature type="compositionally biased region" description="Polar residues" evidence="5">
    <location>
        <begin position="254"/>
        <end position="285"/>
    </location>
</feature>
<dbReference type="GO" id="GO:0016929">
    <property type="term" value="F:deSUMOylase activity"/>
    <property type="evidence" value="ECO:0007669"/>
    <property type="project" value="TreeGrafter"/>
</dbReference>
<dbReference type="PROSITE" id="PS50600">
    <property type="entry name" value="ULP_PROTEASE"/>
    <property type="match status" value="1"/>
</dbReference>
<dbReference type="InterPro" id="IPR003653">
    <property type="entry name" value="Peptidase_C48_C"/>
</dbReference>
<keyword evidence="3" id="KW-0378">Hydrolase</keyword>
<evidence type="ECO:0000256" key="2">
    <source>
        <dbReference type="ARBA" id="ARBA00022670"/>
    </source>
</evidence>
<comment type="caution">
    <text evidence="7">The sequence shown here is derived from an EMBL/GenBank/DDBJ whole genome shotgun (WGS) entry which is preliminary data.</text>
</comment>
<gene>
    <name evidence="7" type="ORF">NEOLI_002489</name>
</gene>
<dbReference type="STRING" id="1198029.A0A1U7LRT9"/>
<feature type="compositionally biased region" description="Basic and acidic residues" evidence="5">
    <location>
        <begin position="114"/>
        <end position="129"/>
    </location>
</feature>
<feature type="region of interest" description="Disordered" evidence="5">
    <location>
        <begin position="180"/>
        <end position="218"/>
    </location>
</feature>
<comment type="similarity">
    <text evidence="1">Belongs to the peptidase C48 family.</text>
</comment>
<dbReference type="InterPro" id="IPR038765">
    <property type="entry name" value="Papain-like_cys_pep_sf"/>
</dbReference>
<evidence type="ECO:0000256" key="4">
    <source>
        <dbReference type="ARBA" id="ARBA00022807"/>
    </source>
</evidence>
<dbReference type="FunFam" id="3.40.395.10:FF:000001">
    <property type="entry name" value="Sentrin-specific protease 1"/>
    <property type="match status" value="1"/>
</dbReference>
<feature type="domain" description="Ubiquitin-like protease family profile" evidence="6">
    <location>
        <begin position="375"/>
        <end position="536"/>
    </location>
</feature>
<evidence type="ECO:0000259" key="6">
    <source>
        <dbReference type="PROSITE" id="PS50600"/>
    </source>
</evidence>
<evidence type="ECO:0000313" key="7">
    <source>
        <dbReference type="EMBL" id="OLL25386.1"/>
    </source>
</evidence>
<dbReference type="PANTHER" id="PTHR12606:SF141">
    <property type="entry name" value="GH15225P-RELATED"/>
    <property type="match status" value="1"/>
</dbReference>
<dbReference type="GO" id="GO:0016926">
    <property type="term" value="P:protein desumoylation"/>
    <property type="evidence" value="ECO:0007669"/>
    <property type="project" value="TreeGrafter"/>
</dbReference>
<evidence type="ECO:0000256" key="3">
    <source>
        <dbReference type="ARBA" id="ARBA00022801"/>
    </source>
</evidence>
<evidence type="ECO:0000313" key="8">
    <source>
        <dbReference type="Proteomes" id="UP000186594"/>
    </source>
</evidence>